<dbReference type="OrthoDB" id="339764at2759"/>
<dbReference type="GO" id="GO:0004022">
    <property type="term" value="F:alcohol dehydrogenase (NAD+) activity"/>
    <property type="evidence" value="ECO:0007669"/>
    <property type="project" value="TreeGrafter"/>
</dbReference>
<organism evidence="4 5">
    <name type="scientific">Lineolata rhizophorae</name>
    <dbReference type="NCBI Taxonomy" id="578093"/>
    <lineage>
        <taxon>Eukaryota</taxon>
        <taxon>Fungi</taxon>
        <taxon>Dikarya</taxon>
        <taxon>Ascomycota</taxon>
        <taxon>Pezizomycotina</taxon>
        <taxon>Dothideomycetes</taxon>
        <taxon>Dothideomycetes incertae sedis</taxon>
        <taxon>Lineolatales</taxon>
        <taxon>Lineolataceae</taxon>
        <taxon>Lineolata</taxon>
    </lineage>
</organism>
<dbReference type="GO" id="GO:0046872">
    <property type="term" value="F:metal ion binding"/>
    <property type="evidence" value="ECO:0007669"/>
    <property type="project" value="InterPro"/>
</dbReference>
<dbReference type="PANTHER" id="PTHR11496">
    <property type="entry name" value="ALCOHOL DEHYDROGENASE"/>
    <property type="match status" value="1"/>
</dbReference>
<dbReference type="InterPro" id="IPR001670">
    <property type="entry name" value="ADH_Fe/GldA"/>
</dbReference>
<dbReference type="Proteomes" id="UP000799766">
    <property type="component" value="Unassembled WGS sequence"/>
</dbReference>
<evidence type="ECO:0000313" key="5">
    <source>
        <dbReference type="Proteomes" id="UP000799766"/>
    </source>
</evidence>
<dbReference type="InterPro" id="IPR018211">
    <property type="entry name" value="ADH_Fe_CS"/>
</dbReference>
<sequence length="384" mass="40834">MTTQIESLDLHGIDSSVQGHYTASPVKHMIYGLGAIQNLLSLVQSIGASKAFIITGRSLSKTPVIKQVQSILGDAHAGTFNEIGQHAPIDAIRKAITLFKESSADILVSVGGGSPIDSAKVVAHTFHGDTGKWIPQIAVPTTLSVAETTQNAGFTNDEGQKVGISDSELVPKAVLYDGELALHTPIELWTSTGLRALDHALELLYHPQASEFPTKRLGLEAIRDLFAYLPASKAKPEDVEVRQRLLIAAYGALFPFLYRGSVGLSHSIGHAVGAAYGIPHGITSCMSLAPVLHHKADSSEEAARQIARALPYIGKKAAAEGNHKAAAHAVADAVDELVTNLGLKRALAMYNVPPGQEEAIAIRGLRSPEHPDLEACKKIVRGLY</sequence>
<feature type="domain" description="Fe-containing alcohol dehydrogenase-like C-terminal" evidence="3">
    <location>
        <begin position="191"/>
        <end position="365"/>
    </location>
</feature>
<dbReference type="SUPFAM" id="SSF56796">
    <property type="entry name" value="Dehydroquinate synthase-like"/>
    <property type="match status" value="1"/>
</dbReference>
<dbReference type="InterPro" id="IPR056798">
    <property type="entry name" value="ADH_Fe_C"/>
</dbReference>
<keyword evidence="5" id="KW-1185">Reference proteome</keyword>
<evidence type="ECO:0000313" key="4">
    <source>
        <dbReference type="EMBL" id="KAF2457793.1"/>
    </source>
</evidence>
<dbReference type="Pfam" id="PF00465">
    <property type="entry name" value="Fe-ADH"/>
    <property type="match status" value="1"/>
</dbReference>
<dbReference type="CDD" id="cd08192">
    <property type="entry name" value="MAR-like"/>
    <property type="match status" value="1"/>
</dbReference>
<name>A0A6A6P2W5_9PEZI</name>
<keyword evidence="1" id="KW-0560">Oxidoreductase</keyword>
<accession>A0A6A6P2W5</accession>
<dbReference type="EMBL" id="MU001679">
    <property type="protein sequence ID" value="KAF2457793.1"/>
    <property type="molecule type" value="Genomic_DNA"/>
</dbReference>
<reference evidence="4" key="1">
    <citation type="journal article" date="2020" name="Stud. Mycol.">
        <title>101 Dothideomycetes genomes: a test case for predicting lifestyles and emergence of pathogens.</title>
        <authorList>
            <person name="Haridas S."/>
            <person name="Albert R."/>
            <person name="Binder M."/>
            <person name="Bloem J."/>
            <person name="Labutti K."/>
            <person name="Salamov A."/>
            <person name="Andreopoulos B."/>
            <person name="Baker S."/>
            <person name="Barry K."/>
            <person name="Bills G."/>
            <person name="Bluhm B."/>
            <person name="Cannon C."/>
            <person name="Castanera R."/>
            <person name="Culley D."/>
            <person name="Daum C."/>
            <person name="Ezra D."/>
            <person name="Gonzalez J."/>
            <person name="Henrissat B."/>
            <person name="Kuo A."/>
            <person name="Liang C."/>
            <person name="Lipzen A."/>
            <person name="Lutzoni F."/>
            <person name="Magnuson J."/>
            <person name="Mondo S."/>
            <person name="Nolan M."/>
            <person name="Ohm R."/>
            <person name="Pangilinan J."/>
            <person name="Park H.-J."/>
            <person name="Ramirez L."/>
            <person name="Alfaro M."/>
            <person name="Sun H."/>
            <person name="Tritt A."/>
            <person name="Yoshinaga Y."/>
            <person name="Zwiers L.-H."/>
            <person name="Turgeon B."/>
            <person name="Goodwin S."/>
            <person name="Spatafora J."/>
            <person name="Crous P."/>
            <person name="Grigoriev I."/>
        </authorList>
    </citation>
    <scope>NUCLEOTIDE SEQUENCE</scope>
    <source>
        <strain evidence="4">ATCC 16933</strain>
    </source>
</reference>
<proteinExistence type="predicted"/>
<dbReference type="PANTHER" id="PTHR11496:SF97">
    <property type="entry name" value="ALCOHOL DEHYDROGENASE IRON-TYPE_GLYCEROL DEHYDROGENASE GLDA DOMAIN-CONTAINING PROTEIN"/>
    <property type="match status" value="1"/>
</dbReference>
<evidence type="ECO:0000259" key="3">
    <source>
        <dbReference type="Pfam" id="PF25137"/>
    </source>
</evidence>
<dbReference type="GO" id="GO:0005739">
    <property type="term" value="C:mitochondrion"/>
    <property type="evidence" value="ECO:0007669"/>
    <property type="project" value="TreeGrafter"/>
</dbReference>
<dbReference type="Pfam" id="PF25137">
    <property type="entry name" value="ADH_Fe_C"/>
    <property type="match status" value="1"/>
</dbReference>
<dbReference type="Gene3D" id="1.20.1090.10">
    <property type="entry name" value="Dehydroquinate synthase-like - alpha domain"/>
    <property type="match status" value="1"/>
</dbReference>
<dbReference type="PROSITE" id="PS00060">
    <property type="entry name" value="ADH_IRON_2"/>
    <property type="match status" value="1"/>
</dbReference>
<dbReference type="AlphaFoldDB" id="A0A6A6P2W5"/>
<feature type="domain" description="Alcohol dehydrogenase iron-type/glycerol dehydrogenase GldA" evidence="2">
    <location>
        <begin position="28"/>
        <end position="177"/>
    </location>
</feature>
<dbReference type="Gene3D" id="3.40.50.1970">
    <property type="match status" value="1"/>
</dbReference>
<gene>
    <name evidence="4" type="ORF">BDY21DRAFT_342783</name>
</gene>
<evidence type="ECO:0000259" key="2">
    <source>
        <dbReference type="Pfam" id="PF00465"/>
    </source>
</evidence>
<protein>
    <submittedName>
        <fullName evidence="4">Alcohol dehydrogenase</fullName>
    </submittedName>
</protein>
<dbReference type="InterPro" id="IPR039697">
    <property type="entry name" value="Alcohol_dehydrogenase_Fe"/>
</dbReference>
<evidence type="ECO:0000256" key="1">
    <source>
        <dbReference type="ARBA" id="ARBA00023002"/>
    </source>
</evidence>